<proteinExistence type="predicted"/>
<reference evidence="4 5" key="1">
    <citation type="submission" date="2017-11" db="EMBL/GenBank/DDBJ databases">
        <title>Genomic Encyclopedia of Archaeal and Bacterial Type Strains, Phase II (KMG-II): From Individual Species to Whole Genera.</title>
        <authorList>
            <person name="Goeker M."/>
        </authorList>
    </citation>
    <scope>NUCLEOTIDE SEQUENCE [LARGE SCALE GENOMIC DNA]</scope>
    <source>
        <strain evidence="4 5">DSM 27763</strain>
    </source>
</reference>
<evidence type="ECO:0000256" key="2">
    <source>
        <dbReference type="PROSITE-ProRule" id="PRU00703"/>
    </source>
</evidence>
<gene>
    <name evidence="4" type="ORF">CLV56_0707</name>
</gene>
<dbReference type="PROSITE" id="PS51371">
    <property type="entry name" value="CBS"/>
    <property type="match status" value="2"/>
</dbReference>
<dbReference type="SUPFAM" id="SSF54631">
    <property type="entry name" value="CBS-domain pair"/>
    <property type="match status" value="1"/>
</dbReference>
<dbReference type="Gene3D" id="3.10.580.10">
    <property type="entry name" value="CBS-domain"/>
    <property type="match status" value="1"/>
</dbReference>
<keyword evidence="5" id="KW-1185">Reference proteome</keyword>
<dbReference type="PANTHER" id="PTHR43080:SF2">
    <property type="entry name" value="CBS DOMAIN-CONTAINING PROTEIN"/>
    <property type="match status" value="1"/>
</dbReference>
<comment type="caution">
    <text evidence="4">The sequence shown here is derived from an EMBL/GenBank/DDBJ whole genome shotgun (WGS) entry which is preliminary data.</text>
</comment>
<dbReference type="SMART" id="SM00116">
    <property type="entry name" value="CBS"/>
    <property type="match status" value="2"/>
</dbReference>
<dbReference type="InterPro" id="IPR046342">
    <property type="entry name" value="CBS_dom_sf"/>
</dbReference>
<dbReference type="InterPro" id="IPR000644">
    <property type="entry name" value="CBS_dom"/>
</dbReference>
<dbReference type="CDD" id="cd04623">
    <property type="entry name" value="CBS_pair_bac_euk"/>
    <property type="match status" value="1"/>
</dbReference>
<feature type="domain" description="CBS" evidence="3">
    <location>
        <begin position="11"/>
        <end position="71"/>
    </location>
</feature>
<keyword evidence="1 2" id="KW-0129">CBS domain</keyword>
<dbReference type="InterPro" id="IPR051257">
    <property type="entry name" value="Diverse_CBS-Domain"/>
</dbReference>
<evidence type="ECO:0000259" key="3">
    <source>
        <dbReference type="PROSITE" id="PS51371"/>
    </source>
</evidence>
<organism evidence="4 5">
    <name type="scientific">Mumia flava</name>
    <dbReference type="NCBI Taxonomy" id="1348852"/>
    <lineage>
        <taxon>Bacteria</taxon>
        <taxon>Bacillati</taxon>
        <taxon>Actinomycetota</taxon>
        <taxon>Actinomycetes</taxon>
        <taxon>Propionibacteriales</taxon>
        <taxon>Nocardioidaceae</taxon>
        <taxon>Mumia</taxon>
    </lineage>
</organism>
<dbReference type="EMBL" id="PGEZ01000001">
    <property type="protein sequence ID" value="PJJ56498.1"/>
    <property type="molecule type" value="Genomic_DNA"/>
</dbReference>
<dbReference type="Proteomes" id="UP000230842">
    <property type="component" value="Unassembled WGS sequence"/>
</dbReference>
<evidence type="ECO:0000313" key="4">
    <source>
        <dbReference type="EMBL" id="PJJ56498.1"/>
    </source>
</evidence>
<dbReference type="InterPro" id="IPR044725">
    <property type="entry name" value="CBSX3_CBS_dom"/>
</dbReference>
<dbReference type="OrthoDB" id="9807125at2"/>
<accession>A0A0B2BPP5</accession>
<name>A0A0B2BPP5_9ACTN</name>
<sequence>MKVSDIVSSKGSTEVFTIRPDASVSDLLDVLAEHNIGALIVSEDGDHVLGIVSERDIVRKLRGVPEPGTQTVEAIMTTDVHSCQPGDDIGVLMSIMTDRRIRHIPVLDEEGALTALLSIGDVVKFRTEQLEFERDQLNEYVAQAR</sequence>
<protein>
    <submittedName>
        <fullName evidence="4">CBS domain protein</fullName>
    </submittedName>
</protein>
<evidence type="ECO:0000256" key="1">
    <source>
        <dbReference type="ARBA" id="ARBA00023122"/>
    </source>
</evidence>
<evidence type="ECO:0000313" key="5">
    <source>
        <dbReference type="Proteomes" id="UP000230842"/>
    </source>
</evidence>
<dbReference type="Pfam" id="PF00571">
    <property type="entry name" value="CBS"/>
    <property type="match status" value="2"/>
</dbReference>
<dbReference type="PANTHER" id="PTHR43080">
    <property type="entry name" value="CBS DOMAIN-CONTAINING PROTEIN CBSX3, MITOCHONDRIAL"/>
    <property type="match status" value="1"/>
</dbReference>
<dbReference type="RefSeq" id="WP_039345566.1">
    <property type="nucleotide sequence ID" value="NZ_PGEZ01000001.1"/>
</dbReference>
<feature type="domain" description="CBS" evidence="3">
    <location>
        <begin position="76"/>
        <end position="132"/>
    </location>
</feature>
<dbReference type="AlphaFoldDB" id="A0A0B2BPP5"/>